<proteinExistence type="predicted"/>
<evidence type="ECO:0000313" key="1">
    <source>
        <dbReference type="EMBL" id="KAF6164324.1"/>
    </source>
</evidence>
<dbReference type="Proteomes" id="UP000541444">
    <property type="component" value="Unassembled WGS sequence"/>
</dbReference>
<reference evidence="1 2" key="1">
    <citation type="journal article" date="2020" name="IScience">
        <title>Genome Sequencing of the Endangered Kingdonia uniflora (Circaeasteraceae, Ranunculales) Reveals Potential Mechanisms of Evolutionary Specialization.</title>
        <authorList>
            <person name="Sun Y."/>
            <person name="Deng T."/>
            <person name="Zhang A."/>
            <person name="Moore M.J."/>
            <person name="Landis J.B."/>
            <person name="Lin N."/>
            <person name="Zhang H."/>
            <person name="Zhang X."/>
            <person name="Huang J."/>
            <person name="Zhang X."/>
            <person name="Sun H."/>
            <person name="Wang H."/>
        </authorList>
    </citation>
    <scope>NUCLEOTIDE SEQUENCE [LARGE SCALE GENOMIC DNA]</scope>
    <source>
        <strain evidence="1">TB1705</strain>
        <tissue evidence="1">Leaf</tissue>
    </source>
</reference>
<gene>
    <name evidence="1" type="ORF">GIB67_029207</name>
</gene>
<dbReference type="AlphaFoldDB" id="A0A7J7NB95"/>
<feature type="non-terminal residue" evidence="1">
    <location>
        <position position="1"/>
    </location>
</feature>
<keyword evidence="2" id="KW-1185">Reference proteome</keyword>
<name>A0A7J7NB95_9MAGN</name>
<sequence length="61" mass="6657">MNYDFQGRILPSKLLAMAANQTATPSTTKLDNISGGFFSKAIKGMGSIPFLFSQYLPNQNL</sequence>
<organism evidence="1 2">
    <name type="scientific">Kingdonia uniflora</name>
    <dbReference type="NCBI Taxonomy" id="39325"/>
    <lineage>
        <taxon>Eukaryota</taxon>
        <taxon>Viridiplantae</taxon>
        <taxon>Streptophyta</taxon>
        <taxon>Embryophyta</taxon>
        <taxon>Tracheophyta</taxon>
        <taxon>Spermatophyta</taxon>
        <taxon>Magnoliopsida</taxon>
        <taxon>Ranunculales</taxon>
        <taxon>Circaeasteraceae</taxon>
        <taxon>Kingdonia</taxon>
    </lineage>
</organism>
<dbReference type="EMBL" id="JACGCM010000933">
    <property type="protein sequence ID" value="KAF6164324.1"/>
    <property type="molecule type" value="Genomic_DNA"/>
</dbReference>
<comment type="caution">
    <text evidence="1">The sequence shown here is derived from an EMBL/GenBank/DDBJ whole genome shotgun (WGS) entry which is preliminary data.</text>
</comment>
<protein>
    <submittedName>
        <fullName evidence="1">Uncharacterized protein</fullName>
    </submittedName>
</protein>
<evidence type="ECO:0000313" key="2">
    <source>
        <dbReference type="Proteomes" id="UP000541444"/>
    </source>
</evidence>
<accession>A0A7J7NB95</accession>